<accession>A0ABQ5I524</accession>
<gene>
    <name evidence="1" type="ORF">Tco_1090706</name>
</gene>
<protein>
    <submittedName>
        <fullName evidence="1">Uncharacterized protein</fullName>
    </submittedName>
</protein>
<organism evidence="1 2">
    <name type="scientific">Tanacetum coccineum</name>
    <dbReference type="NCBI Taxonomy" id="301880"/>
    <lineage>
        <taxon>Eukaryota</taxon>
        <taxon>Viridiplantae</taxon>
        <taxon>Streptophyta</taxon>
        <taxon>Embryophyta</taxon>
        <taxon>Tracheophyta</taxon>
        <taxon>Spermatophyta</taxon>
        <taxon>Magnoliopsida</taxon>
        <taxon>eudicotyledons</taxon>
        <taxon>Gunneridae</taxon>
        <taxon>Pentapetalae</taxon>
        <taxon>asterids</taxon>
        <taxon>campanulids</taxon>
        <taxon>Asterales</taxon>
        <taxon>Asteraceae</taxon>
        <taxon>Asteroideae</taxon>
        <taxon>Anthemideae</taxon>
        <taxon>Anthemidinae</taxon>
        <taxon>Tanacetum</taxon>
    </lineage>
</organism>
<reference evidence="1" key="2">
    <citation type="submission" date="2022-01" db="EMBL/GenBank/DDBJ databases">
        <authorList>
            <person name="Yamashiro T."/>
            <person name="Shiraishi A."/>
            <person name="Satake H."/>
            <person name="Nakayama K."/>
        </authorList>
    </citation>
    <scope>NUCLEOTIDE SEQUENCE</scope>
</reference>
<reference evidence="1" key="1">
    <citation type="journal article" date="2022" name="Int. J. Mol. Sci.">
        <title>Draft Genome of Tanacetum Coccineum: Genomic Comparison of Closely Related Tanacetum-Family Plants.</title>
        <authorList>
            <person name="Yamashiro T."/>
            <person name="Shiraishi A."/>
            <person name="Nakayama K."/>
            <person name="Satake H."/>
        </authorList>
    </citation>
    <scope>NUCLEOTIDE SEQUENCE</scope>
</reference>
<comment type="caution">
    <text evidence="1">The sequence shown here is derived from an EMBL/GenBank/DDBJ whole genome shotgun (WGS) entry which is preliminary data.</text>
</comment>
<proteinExistence type="predicted"/>
<sequence length="209" mass="24198">MDLRKVCFDAVLGLLRAKGEKDGLFTLGNEVYVFTYLVASLYMSRLSQRMHRKSLGHKECFKEVFGQKNGKYGRLNASDVTKTKWVKCMIFIWLVAFEWRGDVGGVAVGWCVVTVVKMAVEARGILDRLDPAKRSIFEVDDIVIDEDDVIPENETPKLIEEFQNVDKRVPTIFYHERMEATLRDMMRNQFKDGAESAYHLEQSKHYMEN</sequence>
<dbReference type="EMBL" id="BQNB010020365">
    <property type="protein sequence ID" value="GJT95188.1"/>
    <property type="molecule type" value="Genomic_DNA"/>
</dbReference>
<dbReference type="Proteomes" id="UP001151760">
    <property type="component" value="Unassembled WGS sequence"/>
</dbReference>
<evidence type="ECO:0000313" key="1">
    <source>
        <dbReference type="EMBL" id="GJT95188.1"/>
    </source>
</evidence>
<name>A0ABQ5I524_9ASTR</name>
<evidence type="ECO:0000313" key="2">
    <source>
        <dbReference type="Proteomes" id="UP001151760"/>
    </source>
</evidence>
<keyword evidence="2" id="KW-1185">Reference proteome</keyword>